<sequence length="99" mass="11236">MSPSYSVVAGGIFGAPRSRTCCVPAVVLRTYFSGINSYRELYLTLSYAFGVQRRGSTVFLHQSRWTSLKLIQDAVDWNLLPVTNQQERCNMPCPMFYTD</sequence>
<accession>A0A8A1MAP2</accession>
<gene>
    <name evidence="1" type="ORF">I7I51_00108</name>
</gene>
<protein>
    <submittedName>
        <fullName evidence="1">Uncharacterized protein</fullName>
    </submittedName>
</protein>
<name>A0A8A1MAP2_AJECA</name>
<dbReference type="Proteomes" id="UP000663671">
    <property type="component" value="Chromosome 1"/>
</dbReference>
<evidence type="ECO:0000313" key="1">
    <source>
        <dbReference type="EMBL" id="QSS63051.1"/>
    </source>
</evidence>
<dbReference type="EMBL" id="CP069114">
    <property type="protein sequence ID" value="QSS63051.1"/>
    <property type="molecule type" value="Genomic_DNA"/>
</dbReference>
<reference evidence="1" key="1">
    <citation type="submission" date="2021-01" db="EMBL/GenBank/DDBJ databases">
        <title>Chromosome-level genome assembly of a human fungal pathogen reveals clustering of transcriptionally co-regulated genes.</title>
        <authorList>
            <person name="Voorhies M."/>
            <person name="Cohen S."/>
            <person name="Shea T.P."/>
            <person name="Petrus S."/>
            <person name="Munoz J.F."/>
            <person name="Poplawski S."/>
            <person name="Goldman W.E."/>
            <person name="Michael T."/>
            <person name="Cuomo C.A."/>
            <person name="Sil A."/>
            <person name="Beyhan S."/>
        </authorList>
    </citation>
    <scope>NUCLEOTIDE SEQUENCE</scope>
    <source>
        <strain evidence="1">WU24</strain>
    </source>
</reference>
<evidence type="ECO:0000313" key="2">
    <source>
        <dbReference type="Proteomes" id="UP000663671"/>
    </source>
</evidence>
<dbReference type="AlphaFoldDB" id="A0A8A1MAP2"/>
<feature type="non-terminal residue" evidence="1">
    <location>
        <position position="99"/>
    </location>
</feature>
<organism evidence="1 2">
    <name type="scientific">Ajellomyces capsulatus</name>
    <name type="common">Darling's disease fungus</name>
    <name type="synonym">Histoplasma capsulatum</name>
    <dbReference type="NCBI Taxonomy" id="5037"/>
    <lineage>
        <taxon>Eukaryota</taxon>
        <taxon>Fungi</taxon>
        <taxon>Dikarya</taxon>
        <taxon>Ascomycota</taxon>
        <taxon>Pezizomycotina</taxon>
        <taxon>Eurotiomycetes</taxon>
        <taxon>Eurotiomycetidae</taxon>
        <taxon>Onygenales</taxon>
        <taxon>Ajellomycetaceae</taxon>
        <taxon>Histoplasma</taxon>
    </lineage>
</organism>
<proteinExistence type="predicted"/>
<dbReference type="VEuPathDB" id="FungiDB:I7I51_00108"/>